<dbReference type="GO" id="GO:0071944">
    <property type="term" value="C:cell periphery"/>
    <property type="evidence" value="ECO:0007669"/>
    <property type="project" value="TreeGrafter"/>
</dbReference>
<accession>A0A8B6DK16</accession>
<dbReference type="PROSITE" id="PS50092">
    <property type="entry name" value="TSP1"/>
    <property type="match status" value="1"/>
</dbReference>
<keyword evidence="4" id="KW-1185">Reference proteome</keyword>
<dbReference type="InterPro" id="IPR000884">
    <property type="entry name" value="TSP1_rpt"/>
</dbReference>
<evidence type="ECO:0000256" key="1">
    <source>
        <dbReference type="ARBA" id="ARBA00023157"/>
    </source>
</evidence>
<dbReference type="Gene3D" id="2.20.100.10">
    <property type="entry name" value="Thrombospondin type-1 (TSP1) repeat"/>
    <property type="match status" value="1"/>
</dbReference>
<dbReference type="PANTHER" id="PTHR16311:SF3">
    <property type="entry name" value="THROMBOSPONDIN TYPE-1 DOMAIN-CONTAINING PROTEIN 1"/>
    <property type="match status" value="1"/>
</dbReference>
<dbReference type="FunFam" id="2.20.100.10:FF:000001">
    <property type="entry name" value="semaphorin-5A isoform X1"/>
    <property type="match status" value="1"/>
</dbReference>
<reference evidence="3" key="1">
    <citation type="submission" date="2018-11" db="EMBL/GenBank/DDBJ databases">
        <authorList>
            <person name="Alioto T."/>
            <person name="Alioto T."/>
        </authorList>
    </citation>
    <scope>NUCLEOTIDE SEQUENCE</scope>
</reference>
<dbReference type="EMBL" id="UYJE01003562">
    <property type="protein sequence ID" value="VDI20318.1"/>
    <property type="molecule type" value="Genomic_DNA"/>
</dbReference>
<dbReference type="PANTHER" id="PTHR16311">
    <property type="entry name" value="THROMBOSPONDIN TYPE I DOMAIN-CONTAINING 1"/>
    <property type="match status" value="1"/>
</dbReference>
<keyword evidence="2" id="KW-0472">Membrane</keyword>
<comment type="caution">
    <text evidence="3">The sequence shown here is derived from an EMBL/GenBank/DDBJ whole genome shotgun (WGS) entry which is preliminary data.</text>
</comment>
<evidence type="ECO:0000256" key="2">
    <source>
        <dbReference type="SAM" id="Phobius"/>
    </source>
</evidence>
<dbReference type="InterPro" id="IPR036383">
    <property type="entry name" value="TSP1_rpt_sf"/>
</dbReference>
<proteinExistence type="predicted"/>
<dbReference type="Proteomes" id="UP000596742">
    <property type="component" value="Unassembled WGS sequence"/>
</dbReference>
<evidence type="ECO:0000313" key="3">
    <source>
        <dbReference type="EMBL" id="VDI20318.1"/>
    </source>
</evidence>
<feature type="transmembrane region" description="Helical" evidence="2">
    <location>
        <begin position="139"/>
        <end position="161"/>
    </location>
</feature>
<organism evidence="3 4">
    <name type="scientific">Mytilus galloprovincialis</name>
    <name type="common">Mediterranean mussel</name>
    <dbReference type="NCBI Taxonomy" id="29158"/>
    <lineage>
        <taxon>Eukaryota</taxon>
        <taxon>Metazoa</taxon>
        <taxon>Spiralia</taxon>
        <taxon>Lophotrochozoa</taxon>
        <taxon>Mollusca</taxon>
        <taxon>Bivalvia</taxon>
        <taxon>Autobranchia</taxon>
        <taxon>Pteriomorphia</taxon>
        <taxon>Mytilida</taxon>
        <taxon>Mytiloidea</taxon>
        <taxon>Mytilidae</taxon>
        <taxon>Mytilinae</taxon>
        <taxon>Mytilus</taxon>
    </lineage>
</organism>
<dbReference type="OrthoDB" id="6157674at2759"/>
<dbReference type="Pfam" id="PF00090">
    <property type="entry name" value="TSP_1"/>
    <property type="match status" value="1"/>
</dbReference>
<dbReference type="AlphaFoldDB" id="A0A8B6DK16"/>
<protein>
    <submittedName>
        <fullName evidence="3">Uncharacterized protein</fullName>
    </submittedName>
</protein>
<evidence type="ECO:0000313" key="4">
    <source>
        <dbReference type="Proteomes" id="UP000596742"/>
    </source>
</evidence>
<sequence>MYSTLHMKCRKKIIFTSDKILRSDYLSESKFVGSWTCWEDDGQCSTSCGNGTQIRRRLCNNPNYGDACSGKHIISVHCNIKDCPVYKWGHLKDLNLTKDDLKEVMKDELDEMKSNLTIDSKNMSATIRKRISARDIRPSAASVGYVGVSLLLIPLLMIISFDVPRF</sequence>
<dbReference type="InterPro" id="IPR038877">
    <property type="entry name" value="THSD1"/>
</dbReference>
<dbReference type="SUPFAM" id="SSF82895">
    <property type="entry name" value="TSP-1 type 1 repeat"/>
    <property type="match status" value="1"/>
</dbReference>
<name>A0A8B6DK16_MYTGA</name>
<dbReference type="SMART" id="SM00209">
    <property type="entry name" value="TSP1"/>
    <property type="match status" value="1"/>
</dbReference>
<gene>
    <name evidence="3" type="ORF">MGAL_10B073491</name>
</gene>
<keyword evidence="2" id="KW-0812">Transmembrane</keyword>
<keyword evidence="1" id="KW-1015">Disulfide bond</keyword>
<keyword evidence="2" id="KW-1133">Transmembrane helix</keyword>